<evidence type="ECO:0000313" key="14">
    <source>
        <dbReference type="Proteomes" id="UP000189795"/>
    </source>
</evidence>
<dbReference type="PANTHER" id="PTHR10515">
    <property type="entry name" value="THYMIDINE PHOSPHORYLASE"/>
    <property type="match status" value="1"/>
</dbReference>
<dbReference type="InterPro" id="IPR000312">
    <property type="entry name" value="Glycosyl_Trfase_fam3"/>
</dbReference>
<evidence type="ECO:0000313" key="13">
    <source>
        <dbReference type="EMBL" id="OPG89341.1"/>
    </source>
</evidence>
<dbReference type="FunFam" id="3.40.1030.10:FF:000003">
    <property type="entry name" value="Pyrimidine-nucleoside phosphorylase"/>
    <property type="match status" value="1"/>
</dbReference>
<dbReference type="InterPro" id="IPR035902">
    <property type="entry name" value="Nuc_phospho_transferase"/>
</dbReference>
<feature type="domain" description="Pyrimidine nucleoside phosphorylase C-terminal" evidence="12">
    <location>
        <begin position="345"/>
        <end position="418"/>
    </location>
</feature>
<evidence type="ECO:0000256" key="11">
    <source>
        <dbReference type="ARBA" id="ARBA00048525"/>
    </source>
</evidence>
<dbReference type="GO" id="GO:0005829">
    <property type="term" value="C:cytosol"/>
    <property type="evidence" value="ECO:0007669"/>
    <property type="project" value="TreeGrafter"/>
</dbReference>
<dbReference type="GO" id="GO:0004645">
    <property type="term" value="F:1,4-alpha-oligoglucan phosphorylase activity"/>
    <property type="evidence" value="ECO:0007669"/>
    <property type="project" value="InterPro"/>
</dbReference>
<gene>
    <name evidence="13" type="primary">deoA</name>
    <name evidence="13" type="ORF">B5D07_00710</name>
</gene>
<comment type="caution">
    <text evidence="13">The sequence shown here is derived from an EMBL/GenBank/DDBJ whole genome shotgun (WGS) entry which is preliminary data.</text>
</comment>
<dbReference type="Pfam" id="PF07831">
    <property type="entry name" value="PYNP_C"/>
    <property type="match status" value="1"/>
</dbReference>
<evidence type="ECO:0000256" key="4">
    <source>
        <dbReference type="ARBA" id="ARBA00006915"/>
    </source>
</evidence>
<dbReference type="Pfam" id="PF02885">
    <property type="entry name" value="Glycos_trans_3N"/>
    <property type="match status" value="1"/>
</dbReference>
<dbReference type="InterPro" id="IPR017459">
    <property type="entry name" value="Glycosyl_Trfase_fam3_N_dom"/>
</dbReference>
<dbReference type="Gene3D" id="3.40.1030.10">
    <property type="entry name" value="Nucleoside phosphorylase/phosphoribosyltransferase catalytic domain"/>
    <property type="match status" value="1"/>
</dbReference>
<evidence type="ECO:0000256" key="10">
    <source>
        <dbReference type="ARBA" id="ARBA00048453"/>
    </source>
</evidence>
<reference evidence="13 14" key="1">
    <citation type="submission" date="2017-03" db="EMBL/GenBank/DDBJ databases">
        <title>Antibiotic resistance of probiotic microorganisms.</title>
        <authorList>
            <person name="Sanudo A.I."/>
            <person name="Olivares M."/>
            <person name="Banuelos O."/>
        </authorList>
    </citation>
    <scope>NUCLEOTIDE SEQUENCE [LARGE SCALE GENOMIC DNA]</scope>
    <source>
        <strain evidence="13 14">CECT8605</strain>
    </source>
</reference>
<dbReference type="Proteomes" id="UP000189795">
    <property type="component" value="Unassembled WGS sequence"/>
</dbReference>
<organism evidence="13 14">
    <name type="scientific">Limosilactobacillus reuteri</name>
    <name type="common">Lactobacillus reuteri</name>
    <dbReference type="NCBI Taxonomy" id="1598"/>
    <lineage>
        <taxon>Bacteria</taxon>
        <taxon>Bacillati</taxon>
        <taxon>Bacillota</taxon>
        <taxon>Bacilli</taxon>
        <taxon>Lactobacillales</taxon>
        <taxon>Lactobacillaceae</taxon>
        <taxon>Limosilactobacillus</taxon>
    </lineage>
</organism>
<dbReference type="InterPro" id="IPR013102">
    <property type="entry name" value="PYNP_C"/>
</dbReference>
<keyword evidence="8" id="KW-0328">Glycosyltransferase</keyword>
<dbReference type="SUPFAM" id="SSF54680">
    <property type="entry name" value="Pyrimidine nucleoside phosphorylase C-terminal domain"/>
    <property type="match status" value="1"/>
</dbReference>
<dbReference type="EMBL" id="MWVS01000010">
    <property type="protein sequence ID" value="OPG89341.1"/>
    <property type="molecule type" value="Genomic_DNA"/>
</dbReference>
<evidence type="ECO:0000256" key="1">
    <source>
        <dbReference type="ARBA" id="ARBA00001066"/>
    </source>
</evidence>
<dbReference type="GO" id="GO:0009032">
    <property type="term" value="F:thymidine phosphorylase activity"/>
    <property type="evidence" value="ECO:0007669"/>
    <property type="project" value="TreeGrafter"/>
</dbReference>
<dbReference type="InterPro" id="IPR036320">
    <property type="entry name" value="Glycosyl_Trfase_fam3_N_dom_sf"/>
</dbReference>
<evidence type="ECO:0000256" key="8">
    <source>
        <dbReference type="ARBA" id="ARBA00022676"/>
    </source>
</evidence>
<evidence type="ECO:0000256" key="2">
    <source>
        <dbReference type="ARBA" id="ARBA00001958"/>
    </source>
</evidence>
<comment type="catalytic activity">
    <reaction evidence="1">
        <text>2'-deoxyuridine + phosphate = 2-deoxy-alpha-D-ribose 1-phosphate + uracil</text>
        <dbReference type="Rhea" id="RHEA:22824"/>
        <dbReference type="ChEBI" id="CHEBI:16450"/>
        <dbReference type="ChEBI" id="CHEBI:17568"/>
        <dbReference type="ChEBI" id="CHEBI:43474"/>
        <dbReference type="ChEBI" id="CHEBI:57259"/>
        <dbReference type="EC" id="2.4.2.2"/>
    </reaction>
</comment>
<evidence type="ECO:0000256" key="3">
    <source>
        <dbReference type="ARBA" id="ARBA00003877"/>
    </source>
</evidence>
<dbReference type="SUPFAM" id="SSF52418">
    <property type="entry name" value="Nucleoside phosphorylase/phosphoribosyltransferase catalytic domain"/>
    <property type="match status" value="1"/>
</dbReference>
<dbReference type="InterPro" id="IPR018090">
    <property type="entry name" value="Pyrmidine_PPas_bac/euk"/>
</dbReference>
<dbReference type="GO" id="GO:0006206">
    <property type="term" value="P:pyrimidine nucleobase metabolic process"/>
    <property type="evidence" value="ECO:0007669"/>
    <property type="project" value="InterPro"/>
</dbReference>
<evidence type="ECO:0000259" key="12">
    <source>
        <dbReference type="SMART" id="SM00941"/>
    </source>
</evidence>
<evidence type="ECO:0000256" key="6">
    <source>
        <dbReference type="ARBA" id="ARBA00011889"/>
    </source>
</evidence>
<dbReference type="RefSeq" id="WP_079375857.1">
    <property type="nucleotide sequence ID" value="NZ_MWVS01000010.1"/>
</dbReference>
<name>A0A1V4FNR6_LIMRT</name>
<dbReference type="Gene3D" id="1.20.970.10">
    <property type="entry name" value="Transferase, Pyrimidine Nucleoside Phosphorylase, Chain C"/>
    <property type="match status" value="1"/>
</dbReference>
<comment type="catalytic activity">
    <reaction evidence="11">
        <text>thymidine + phosphate = 2-deoxy-alpha-D-ribose 1-phosphate + thymine</text>
        <dbReference type="Rhea" id="RHEA:16037"/>
        <dbReference type="ChEBI" id="CHEBI:17748"/>
        <dbReference type="ChEBI" id="CHEBI:17821"/>
        <dbReference type="ChEBI" id="CHEBI:43474"/>
        <dbReference type="ChEBI" id="CHEBI:57259"/>
        <dbReference type="EC" id="2.4.2.2"/>
    </reaction>
</comment>
<evidence type="ECO:0000256" key="5">
    <source>
        <dbReference type="ARBA" id="ARBA00011738"/>
    </source>
</evidence>
<dbReference type="EC" id="2.4.2.2" evidence="6"/>
<dbReference type="SMART" id="SM00941">
    <property type="entry name" value="PYNP_C"/>
    <property type="match status" value="1"/>
</dbReference>
<keyword evidence="9" id="KW-0808">Transferase</keyword>
<comment type="function">
    <text evidence="3">Catalyzes phosphorolysis of the pyrimidine nucleosides uridine, thymidine and 2'-deoxyuridine with the formation of the corresponding pyrimidine base and ribose-1-phosphate.</text>
</comment>
<dbReference type="NCBIfam" id="NF004747">
    <property type="entry name" value="PRK06078.1"/>
    <property type="match status" value="1"/>
</dbReference>
<proteinExistence type="inferred from homology"/>
<evidence type="ECO:0000256" key="7">
    <source>
        <dbReference type="ARBA" id="ARBA00014680"/>
    </source>
</evidence>
<evidence type="ECO:0000256" key="9">
    <source>
        <dbReference type="ARBA" id="ARBA00022679"/>
    </source>
</evidence>
<dbReference type="NCBIfam" id="TIGR02644">
    <property type="entry name" value="Y_phosphoryl"/>
    <property type="match status" value="1"/>
</dbReference>
<dbReference type="AlphaFoldDB" id="A0A1V4FNR6"/>
<dbReference type="SUPFAM" id="SSF47648">
    <property type="entry name" value="Nucleoside phosphorylase/phosphoribosyltransferase N-terminal domain"/>
    <property type="match status" value="1"/>
</dbReference>
<accession>A0A1V4FNR6</accession>
<comment type="catalytic activity">
    <reaction evidence="10">
        <text>uridine + phosphate = alpha-D-ribose 1-phosphate + uracil</text>
        <dbReference type="Rhea" id="RHEA:24388"/>
        <dbReference type="ChEBI" id="CHEBI:16704"/>
        <dbReference type="ChEBI" id="CHEBI:17568"/>
        <dbReference type="ChEBI" id="CHEBI:43474"/>
        <dbReference type="ChEBI" id="CHEBI:57720"/>
        <dbReference type="EC" id="2.4.2.2"/>
    </reaction>
</comment>
<comment type="subunit">
    <text evidence="5">Homodimer.</text>
</comment>
<dbReference type="PANTHER" id="PTHR10515:SF0">
    <property type="entry name" value="THYMIDINE PHOSPHORYLASE"/>
    <property type="match status" value="1"/>
</dbReference>
<dbReference type="InterPro" id="IPR036566">
    <property type="entry name" value="PYNP-like_C_sf"/>
</dbReference>
<protein>
    <recommendedName>
        <fullName evidence="7">Pyrimidine-nucleoside phosphorylase</fullName>
        <ecNumber evidence="6">2.4.2.2</ecNumber>
    </recommendedName>
</protein>
<dbReference type="Pfam" id="PF00591">
    <property type="entry name" value="Glycos_transf_3"/>
    <property type="match status" value="1"/>
</dbReference>
<dbReference type="NCBIfam" id="NF004490">
    <property type="entry name" value="PRK05820.1"/>
    <property type="match status" value="1"/>
</dbReference>
<comment type="cofactor">
    <cofactor evidence="2">
        <name>K(+)</name>
        <dbReference type="ChEBI" id="CHEBI:29103"/>
    </cofactor>
</comment>
<sequence>MRMVDIIDTKRNGGVLSDEQLQFFVDGVVNGTIPDYQISALLMAIYFQDMTKEEQTSLTMKMMESGERLDLSRIPGIKVDKHSTGGVGDKVSLPLAAMVAATGIPVPMISGRGLGHTGGSLDKLEAIPGFRVELSEDEFINQVAKEKLAIVGATGEVAPADKKIYGLRDVTDTVDSIPLIASSIMSKKIASGTDALVIDVKTGTGAFMKTLDQSRLLAKALVEIGKQAGLKCMAVISDMNQPLGNKIGNALEIEESIDVLKGKGPKDLTELVLTLGSYMVVMGEKAQNTTEARKMLEQTIQERSALERFAAMIEAQGGDPAVVDNYQLMPQAKYKISFKADRDGVLTKLSADEVGTASMLLGGGRQKADDTLDYSVGIELHHKLGDHVKDGEPILTIYSNRQEIPDVEQLLRESIKISDDGKVPTLIHEIIESSFVKLS</sequence>
<dbReference type="InterPro" id="IPR000053">
    <property type="entry name" value="Thymidine/pyrmidine_PPase"/>
</dbReference>
<comment type="similarity">
    <text evidence="4">Belongs to the thymidine/pyrimidine-nucleoside phosphorylase family.</text>
</comment>
<dbReference type="GO" id="GO:0006213">
    <property type="term" value="P:pyrimidine nucleoside metabolic process"/>
    <property type="evidence" value="ECO:0007669"/>
    <property type="project" value="InterPro"/>
</dbReference>
<dbReference type="PIRSF" id="PIRSF000478">
    <property type="entry name" value="TP_PyNP"/>
    <property type="match status" value="1"/>
</dbReference>
<dbReference type="Gene3D" id="3.90.1170.30">
    <property type="entry name" value="Pyrimidine nucleoside phosphorylase-like, C-terminal domain"/>
    <property type="match status" value="1"/>
</dbReference>